<feature type="binding site" evidence="10">
    <location>
        <position position="211"/>
    </location>
    <ligand>
        <name>substrate</name>
    </ligand>
</feature>
<evidence type="ECO:0000256" key="1">
    <source>
        <dbReference type="ARBA" id="ARBA00004742"/>
    </source>
</evidence>
<evidence type="ECO:0000256" key="6">
    <source>
        <dbReference type="ARBA" id="ARBA00022793"/>
    </source>
</evidence>
<sequence length="542" mass="59054">MAPYVNEPATAKSNFRRPQDYEYIMTANTPSPQEHVDLGSAQLVEQALTREEGILSDTGALLVTTGKRTGRSPADRFIVREPSSEDAIEWGSVNRPFDADKFDALWSRVKDHLASRERYVSHLHVGEHSDHYLPVKVTTETAWQGLFGRNMFIRPKQYNAGNKPEWKIMNAAGFVCDPERDGTNSDGVVIINFGQRKVLLAGMRYAGEMKKAMFSVQNFLLPEKDVMSMHCSANVGEDGDTTLFFGLSGTGKTTLSADPSRYLIGDDEHGWAKGSVFNIEGGCYAKTIDLSQKNEPVIWDAIRFGSIIENVVLDDTRHADYCDTSLTENGRCCYPLEHVAKRTEANAGGEPKCVIFLTCDVSGVLPPVSILSKEAAAFHFLSGYTARVGSTELGAEAGIHPTFSTCFGAPFMPRPAGDYAELLMKRVEDFGSQVYLINTGWTGGSGAPGGTGARFPIPVTRAVVAAAQSGALLNAPTQHLDILNLDFPTEIPGVDAKYVDPRASWGDESAYDEQASKLAQLFQENITKFDVSQAIVDAGPKA</sequence>
<feature type="binding site" evidence="10">
    <location>
        <position position="267"/>
    </location>
    <ligand>
        <name>Mn(2+)</name>
        <dbReference type="ChEBI" id="CHEBI:29035"/>
    </ligand>
</feature>
<dbReference type="Gene3D" id="2.170.8.10">
    <property type="entry name" value="Phosphoenolpyruvate Carboxykinase, domain 2"/>
    <property type="match status" value="1"/>
</dbReference>
<dbReference type="GO" id="GO:0005524">
    <property type="term" value="F:ATP binding"/>
    <property type="evidence" value="ECO:0007669"/>
    <property type="project" value="UniProtKB-UniRule"/>
</dbReference>
<dbReference type="Proteomes" id="UP000644693">
    <property type="component" value="Unassembled WGS sequence"/>
</dbReference>
<dbReference type="NCBIfam" id="NF006820">
    <property type="entry name" value="PRK09344.1-2"/>
    <property type="match status" value="1"/>
</dbReference>
<gene>
    <name evidence="10 11" type="primary">pckA</name>
    <name evidence="11" type="ORF">GCM10007053_25370</name>
</gene>
<feature type="binding site" evidence="10">
    <location>
        <position position="230"/>
    </location>
    <ligand>
        <name>Mn(2+)</name>
        <dbReference type="ChEBI" id="CHEBI:29035"/>
    </ligand>
</feature>
<evidence type="ECO:0000256" key="9">
    <source>
        <dbReference type="ARBA" id="ARBA00047371"/>
    </source>
</evidence>
<comment type="subcellular location">
    <subcellularLocation>
        <location evidence="10">Cytoplasm</location>
    </subcellularLocation>
</comment>
<comment type="function">
    <text evidence="10">Involved in the gluconeogenesis. Catalyzes the conversion of oxaloacetate (OAA) to phosphoenolpyruvate (PEP) through direct phosphoryl transfer between the nucleoside triphosphate and OAA.</text>
</comment>
<feature type="binding site" evidence="10">
    <location>
        <position position="331"/>
    </location>
    <ligand>
        <name>ATP</name>
        <dbReference type="ChEBI" id="CHEBI:30616"/>
    </ligand>
</feature>
<comment type="caution">
    <text evidence="10">Lacks conserved residue(s) required for the propagation of feature annotation.</text>
</comment>
<evidence type="ECO:0000313" key="12">
    <source>
        <dbReference type="Proteomes" id="UP000644693"/>
    </source>
</evidence>
<keyword evidence="4 10" id="KW-0312">Gluconeogenesis</keyword>
<feature type="binding site" evidence="10">
    <location>
        <position position="205"/>
    </location>
    <ligand>
        <name>substrate</name>
    </ligand>
</feature>
<evidence type="ECO:0000256" key="4">
    <source>
        <dbReference type="ARBA" id="ARBA00022432"/>
    </source>
</evidence>
<keyword evidence="10" id="KW-0963">Cytoplasm</keyword>
<dbReference type="Pfam" id="PF01293">
    <property type="entry name" value="PEPCK_ATP"/>
    <property type="match status" value="1"/>
</dbReference>
<proteinExistence type="inferred from homology"/>
<dbReference type="PANTHER" id="PTHR30031:SF0">
    <property type="entry name" value="PHOSPHOENOLPYRUVATE CARBOXYKINASE (ATP)"/>
    <property type="match status" value="1"/>
</dbReference>
<evidence type="ECO:0000256" key="5">
    <source>
        <dbReference type="ARBA" id="ARBA00022741"/>
    </source>
</evidence>
<reference evidence="11" key="2">
    <citation type="submission" date="2020-09" db="EMBL/GenBank/DDBJ databases">
        <authorList>
            <person name="Sun Q."/>
            <person name="Kim S."/>
        </authorList>
    </citation>
    <scope>NUCLEOTIDE SEQUENCE</scope>
    <source>
        <strain evidence="11">KCTC 23430</strain>
    </source>
</reference>
<dbReference type="SUPFAM" id="SSF53795">
    <property type="entry name" value="PEP carboxykinase-like"/>
    <property type="match status" value="1"/>
</dbReference>
<dbReference type="InterPro" id="IPR008210">
    <property type="entry name" value="PEP_carboxykinase_N"/>
</dbReference>
<name>A0A919CLK5_9GAMM</name>
<feature type="binding site" evidence="10">
    <location>
        <position position="230"/>
    </location>
    <ligand>
        <name>ATP</name>
        <dbReference type="ChEBI" id="CHEBI:30616"/>
    </ligand>
</feature>
<comment type="caution">
    <text evidence="11">The sequence shown here is derived from an EMBL/GenBank/DDBJ whole genome shotgun (WGS) entry which is preliminary data.</text>
</comment>
<dbReference type="InterPro" id="IPR015994">
    <property type="entry name" value="PEPCK_ATP_CS"/>
</dbReference>
<dbReference type="Gene3D" id="3.90.228.20">
    <property type="match status" value="1"/>
</dbReference>
<protein>
    <recommendedName>
        <fullName evidence="3 10">Phosphoenolpyruvate carboxykinase (ATP)</fullName>
        <shortName evidence="10">PCK</shortName>
        <shortName evidence="10">PEP carboxykinase</shortName>
        <shortName evidence="10">PEPCK</shortName>
        <ecNumber evidence="3 10">4.1.1.49</ecNumber>
    </recommendedName>
</protein>
<dbReference type="PANTHER" id="PTHR30031">
    <property type="entry name" value="PHOSPHOENOLPYRUVATE CARBOXYKINASE ATP"/>
    <property type="match status" value="1"/>
</dbReference>
<dbReference type="GO" id="GO:0005829">
    <property type="term" value="C:cytosol"/>
    <property type="evidence" value="ECO:0007669"/>
    <property type="project" value="TreeGrafter"/>
</dbReference>
<comment type="catalytic activity">
    <reaction evidence="9 10">
        <text>oxaloacetate + ATP = phosphoenolpyruvate + ADP + CO2</text>
        <dbReference type="Rhea" id="RHEA:18617"/>
        <dbReference type="ChEBI" id="CHEBI:16452"/>
        <dbReference type="ChEBI" id="CHEBI:16526"/>
        <dbReference type="ChEBI" id="CHEBI:30616"/>
        <dbReference type="ChEBI" id="CHEBI:58702"/>
        <dbReference type="ChEBI" id="CHEBI:456216"/>
        <dbReference type="EC" id="4.1.1.49"/>
    </reaction>
</comment>
<dbReference type="EMBL" id="BMYM01000002">
    <property type="protein sequence ID" value="GHD36683.1"/>
    <property type="molecule type" value="Genomic_DNA"/>
</dbReference>
<dbReference type="InterPro" id="IPR013035">
    <property type="entry name" value="PEP_carboxykinase_C"/>
</dbReference>
<dbReference type="AlphaFoldDB" id="A0A919CLK5"/>
<keyword evidence="7 10" id="KW-0067">ATP-binding</keyword>
<evidence type="ECO:0000256" key="8">
    <source>
        <dbReference type="ARBA" id="ARBA00023239"/>
    </source>
</evidence>
<evidence type="ECO:0000256" key="2">
    <source>
        <dbReference type="ARBA" id="ARBA00006052"/>
    </source>
</evidence>
<dbReference type="NCBIfam" id="TIGR00224">
    <property type="entry name" value="pckA"/>
    <property type="match status" value="1"/>
</dbReference>
<dbReference type="InterPro" id="IPR001272">
    <property type="entry name" value="PEP_carboxykinase_ATP"/>
</dbReference>
<dbReference type="SUPFAM" id="SSF68923">
    <property type="entry name" value="PEP carboxykinase N-terminal domain"/>
    <property type="match status" value="1"/>
</dbReference>
<dbReference type="PROSITE" id="PS00532">
    <property type="entry name" value="PEPCK_ATP"/>
    <property type="match status" value="1"/>
</dbReference>
<evidence type="ECO:0000256" key="3">
    <source>
        <dbReference type="ARBA" id="ARBA00012363"/>
    </source>
</evidence>
<dbReference type="HAMAP" id="MF_00453">
    <property type="entry name" value="PEPCK_ATP"/>
    <property type="match status" value="1"/>
</dbReference>
<keyword evidence="5 10" id="KW-0547">Nucleotide-binding</keyword>
<keyword evidence="12" id="KW-1185">Reference proteome</keyword>
<dbReference type="NCBIfam" id="NF006823">
    <property type="entry name" value="PRK09344.1-5"/>
    <property type="match status" value="1"/>
</dbReference>
<feature type="binding site" evidence="10">
    <location>
        <position position="71"/>
    </location>
    <ligand>
        <name>substrate</name>
    </ligand>
</feature>
<comment type="cofactor">
    <cofactor evidence="10">
        <name>Mn(2+)</name>
        <dbReference type="ChEBI" id="CHEBI:29035"/>
    </cofactor>
    <text evidence="10">Binds 1 Mn(2+) ion per subunit.</text>
</comment>
<keyword evidence="10" id="KW-0464">Manganese</keyword>
<evidence type="ECO:0000256" key="10">
    <source>
        <dbReference type="HAMAP-Rule" id="MF_00453"/>
    </source>
</evidence>
<comment type="similarity">
    <text evidence="2 10">Belongs to the phosphoenolpyruvate carboxykinase (ATP) family.</text>
</comment>
<dbReference type="GO" id="GO:0046872">
    <property type="term" value="F:metal ion binding"/>
    <property type="evidence" value="ECO:0007669"/>
    <property type="project" value="UniProtKB-KW"/>
</dbReference>
<feature type="binding site" evidence="10">
    <location>
        <position position="211"/>
    </location>
    <ligand>
        <name>ATP</name>
        <dbReference type="ChEBI" id="CHEBI:30616"/>
    </ligand>
</feature>
<evidence type="ECO:0000256" key="7">
    <source>
        <dbReference type="ARBA" id="ARBA00022840"/>
    </source>
</evidence>
<dbReference type="Gene3D" id="3.40.449.10">
    <property type="entry name" value="Phosphoenolpyruvate Carboxykinase, domain 1"/>
    <property type="match status" value="1"/>
</dbReference>
<dbReference type="EC" id="4.1.1.49" evidence="3 10"/>
<dbReference type="GO" id="GO:0004612">
    <property type="term" value="F:phosphoenolpyruvate carboxykinase (ATP) activity"/>
    <property type="evidence" value="ECO:0007669"/>
    <property type="project" value="UniProtKB-UniRule"/>
</dbReference>
<feature type="binding site" evidence="10">
    <location>
        <position position="211"/>
    </location>
    <ligand>
        <name>Mn(2+)</name>
        <dbReference type="ChEBI" id="CHEBI:29035"/>
    </ligand>
</feature>
<dbReference type="PIRSF" id="PIRSF006294">
    <property type="entry name" value="PEP_crbxkin"/>
    <property type="match status" value="1"/>
</dbReference>
<feature type="binding site" evidence="10">
    <location>
        <position position="295"/>
    </location>
    <ligand>
        <name>ATP</name>
        <dbReference type="ChEBI" id="CHEBI:30616"/>
    </ligand>
</feature>
<comment type="subunit">
    <text evidence="10">Monomer.</text>
</comment>
<accession>A0A919CLK5</accession>
<feature type="binding site" evidence="10">
    <location>
        <position position="331"/>
    </location>
    <ligand>
        <name>substrate</name>
    </ligand>
</feature>
<keyword evidence="6 10" id="KW-0210">Decarboxylase</keyword>
<reference evidence="11" key="1">
    <citation type="journal article" date="2014" name="Int. J. Syst. Evol. Microbiol.">
        <title>Complete genome sequence of Corynebacterium casei LMG S-19264T (=DSM 44701T), isolated from a smear-ripened cheese.</title>
        <authorList>
            <consortium name="US DOE Joint Genome Institute (JGI-PGF)"/>
            <person name="Walter F."/>
            <person name="Albersmeier A."/>
            <person name="Kalinowski J."/>
            <person name="Ruckert C."/>
        </authorList>
    </citation>
    <scope>NUCLEOTIDE SEQUENCE</scope>
    <source>
        <strain evidence="11">KCTC 23430</strain>
    </source>
</reference>
<feature type="binding site" evidence="10">
    <location>
        <position position="460"/>
    </location>
    <ligand>
        <name>ATP</name>
        <dbReference type="ChEBI" id="CHEBI:30616"/>
    </ligand>
</feature>
<keyword evidence="10" id="KW-0479">Metal-binding</keyword>
<comment type="pathway">
    <text evidence="1 10">Carbohydrate biosynthesis; gluconeogenesis.</text>
</comment>
<dbReference type="GO" id="GO:0006094">
    <property type="term" value="P:gluconeogenesis"/>
    <property type="evidence" value="ECO:0007669"/>
    <property type="project" value="UniProtKB-UniRule"/>
</dbReference>
<feature type="binding site" evidence="10">
    <location>
        <begin position="246"/>
        <end position="254"/>
    </location>
    <ligand>
        <name>ATP</name>
        <dbReference type="ChEBI" id="CHEBI:30616"/>
    </ligand>
</feature>
<organism evidence="11 12">
    <name type="scientific">Parahalioglobus pacificus</name>
    <dbReference type="NCBI Taxonomy" id="930806"/>
    <lineage>
        <taxon>Bacteria</taxon>
        <taxon>Pseudomonadati</taxon>
        <taxon>Pseudomonadota</taxon>
        <taxon>Gammaproteobacteria</taxon>
        <taxon>Cellvibrionales</taxon>
        <taxon>Halieaceae</taxon>
        <taxon>Parahalioglobus</taxon>
    </lineage>
</organism>
<dbReference type="NCBIfam" id="NF006821">
    <property type="entry name" value="PRK09344.1-3"/>
    <property type="match status" value="1"/>
</dbReference>
<keyword evidence="8 10" id="KW-0456">Lyase</keyword>
<evidence type="ECO:0000313" key="11">
    <source>
        <dbReference type="EMBL" id="GHD36683.1"/>
    </source>
</evidence>